<dbReference type="AlphaFoldDB" id="A0A1H0U554"/>
<dbReference type="STRING" id="91360.SAMN05660330_03380"/>
<dbReference type="EMBL" id="FNJI01000029">
    <property type="protein sequence ID" value="SDP61289.1"/>
    <property type="molecule type" value="Genomic_DNA"/>
</dbReference>
<sequence length="119" mass="14132">MEQLITISEDSPTTTSIIPENDGTLPYLKYEILISNPYCYTELEFFKEVHHVKRNKPHLKIDSYRLRRMHLPKRFGWGVHINEQKKIAIIPCESAQYQKLLEDESVKKLGAYRNQKREN</sequence>
<dbReference type="InterPro" id="IPR046155">
    <property type="entry name" value="DUF6157"/>
</dbReference>
<dbReference type="RefSeq" id="WP_092224954.1">
    <property type="nucleotide sequence ID" value="NZ_FNJI01000029.1"/>
</dbReference>
<gene>
    <name evidence="1" type="ORF">SAMN05660330_03380</name>
</gene>
<evidence type="ECO:0000313" key="1">
    <source>
        <dbReference type="EMBL" id="SDP61289.1"/>
    </source>
</evidence>
<evidence type="ECO:0000313" key="2">
    <source>
        <dbReference type="Proteomes" id="UP000199073"/>
    </source>
</evidence>
<protein>
    <submittedName>
        <fullName evidence="1">Uncharacterized protein</fullName>
    </submittedName>
</protein>
<accession>A0A1H0U554</accession>
<proteinExistence type="predicted"/>
<dbReference type="OrthoDB" id="529575at2"/>
<reference evidence="1 2" key="1">
    <citation type="submission" date="2016-10" db="EMBL/GenBank/DDBJ databases">
        <authorList>
            <person name="de Groot N.N."/>
        </authorList>
    </citation>
    <scope>NUCLEOTIDE SEQUENCE [LARGE SCALE GENOMIC DNA]</scope>
    <source>
        <strain evidence="1 2">DSM 12130</strain>
    </source>
</reference>
<organism evidence="1 2">
    <name type="scientific">Desulforhopalus singaporensis</name>
    <dbReference type="NCBI Taxonomy" id="91360"/>
    <lineage>
        <taxon>Bacteria</taxon>
        <taxon>Pseudomonadati</taxon>
        <taxon>Thermodesulfobacteriota</taxon>
        <taxon>Desulfobulbia</taxon>
        <taxon>Desulfobulbales</taxon>
        <taxon>Desulfocapsaceae</taxon>
        <taxon>Desulforhopalus</taxon>
    </lineage>
</organism>
<dbReference type="Pfam" id="PF19654">
    <property type="entry name" value="DUF6157"/>
    <property type="match status" value="1"/>
</dbReference>
<name>A0A1H0U554_9BACT</name>
<dbReference type="Proteomes" id="UP000199073">
    <property type="component" value="Unassembled WGS sequence"/>
</dbReference>
<keyword evidence="2" id="KW-1185">Reference proteome</keyword>